<evidence type="ECO:0000313" key="8">
    <source>
        <dbReference type="Proteomes" id="UP000783588"/>
    </source>
</evidence>
<dbReference type="CDD" id="cd07560">
    <property type="entry name" value="Peptidase_S41_CPP"/>
    <property type="match status" value="1"/>
</dbReference>
<keyword evidence="8" id="KW-1185">Reference proteome</keyword>
<keyword evidence="4 5" id="KW-0720">Serine protease</keyword>
<accession>A0ABS6ERM6</accession>
<gene>
    <name evidence="7" type="ORF">KQI75_06910</name>
</gene>
<dbReference type="InterPro" id="IPR004447">
    <property type="entry name" value="Peptidase_S41A"/>
</dbReference>
<dbReference type="Pfam" id="PF13180">
    <property type="entry name" value="PDZ_2"/>
    <property type="match status" value="1"/>
</dbReference>
<comment type="caution">
    <text evidence="7">The sequence shown here is derived from an EMBL/GenBank/DDBJ whole genome shotgun (WGS) entry which is preliminary data.</text>
</comment>
<dbReference type="PANTHER" id="PTHR32060">
    <property type="entry name" value="TAIL-SPECIFIC PROTEASE"/>
    <property type="match status" value="1"/>
</dbReference>
<dbReference type="SMART" id="SM00245">
    <property type="entry name" value="TSPc"/>
    <property type="match status" value="1"/>
</dbReference>
<dbReference type="NCBIfam" id="TIGR00225">
    <property type="entry name" value="prc"/>
    <property type="match status" value="1"/>
</dbReference>
<dbReference type="InterPro" id="IPR001478">
    <property type="entry name" value="PDZ"/>
</dbReference>
<evidence type="ECO:0000256" key="3">
    <source>
        <dbReference type="ARBA" id="ARBA00022801"/>
    </source>
</evidence>
<evidence type="ECO:0000259" key="6">
    <source>
        <dbReference type="PROSITE" id="PS50106"/>
    </source>
</evidence>
<evidence type="ECO:0000256" key="5">
    <source>
        <dbReference type="RuleBase" id="RU004404"/>
    </source>
</evidence>
<name>A0ABS6ERM6_9FIRM</name>
<keyword evidence="3 5" id="KW-0378">Hydrolase</keyword>
<evidence type="ECO:0000313" key="7">
    <source>
        <dbReference type="EMBL" id="MBU5490349.1"/>
    </source>
</evidence>
<comment type="similarity">
    <text evidence="1 5">Belongs to the peptidase S41A family.</text>
</comment>
<dbReference type="Pfam" id="PF03572">
    <property type="entry name" value="Peptidase_S41"/>
    <property type="match status" value="1"/>
</dbReference>
<dbReference type="PANTHER" id="PTHR32060:SF30">
    <property type="entry name" value="CARBOXY-TERMINAL PROCESSING PROTEASE CTPA"/>
    <property type="match status" value="1"/>
</dbReference>
<protein>
    <submittedName>
        <fullName evidence="7">S41 family peptidase</fullName>
    </submittedName>
</protein>
<reference evidence="7 8" key="1">
    <citation type="submission" date="2021-06" db="EMBL/GenBank/DDBJ databases">
        <authorList>
            <person name="Sun Q."/>
            <person name="Li D."/>
        </authorList>
    </citation>
    <scope>NUCLEOTIDE SEQUENCE [LARGE SCALE GENOMIC DNA]</scope>
    <source>
        <strain evidence="7 8">MSJd-7</strain>
    </source>
</reference>
<dbReference type="EMBL" id="JAHLQI010000003">
    <property type="protein sequence ID" value="MBU5490349.1"/>
    <property type="molecule type" value="Genomic_DNA"/>
</dbReference>
<dbReference type="SMART" id="SM00228">
    <property type="entry name" value="PDZ"/>
    <property type="match status" value="1"/>
</dbReference>
<keyword evidence="2 5" id="KW-0645">Protease</keyword>
<feature type="domain" description="PDZ" evidence="6">
    <location>
        <begin position="92"/>
        <end position="166"/>
    </location>
</feature>
<evidence type="ECO:0000256" key="1">
    <source>
        <dbReference type="ARBA" id="ARBA00009179"/>
    </source>
</evidence>
<dbReference type="PROSITE" id="PS50106">
    <property type="entry name" value="PDZ"/>
    <property type="match status" value="1"/>
</dbReference>
<sequence>MKRMVSLRRAVAAGAAATIAGGLVTGVVVYHAVHPSGQAGEIYDVLRQADSISQKYFVGEDYDTDDLINGALTGYAQGLGDRWTSYMTPEYYQSYRESSADSTVGIGVTVSYLENDDGTHYLYVNTVATDSPAQKAGIGCYDKITAINGKRIDDFGSYDKAVAAVRGKAGGVVQLGIHQYATNQDVTLSVTRAEYEQIHVTSRMLDNQIGYIRIEKFADNTDEQFDAAVKEMQKQGAASLLFDLRNNPGGQLTALVNCLDTLLPEGKIISLKDKAGKTEEYTSDANAVDLPMAVLVNADSYSAAEFFAAALQEYGKATIVGEKTVGKGYSQQGFELSNGGCLNISTHCYYTPKGVSLIGKGVTPDKQADLSDEKKEHFYVLRDSEDDQLQAAISVLKK</sequence>
<dbReference type="Proteomes" id="UP000783588">
    <property type="component" value="Unassembled WGS sequence"/>
</dbReference>
<dbReference type="InterPro" id="IPR005151">
    <property type="entry name" value="Tail-specific_protease"/>
</dbReference>
<evidence type="ECO:0000256" key="4">
    <source>
        <dbReference type="ARBA" id="ARBA00022825"/>
    </source>
</evidence>
<organism evidence="7 8">
    <name type="scientific">Butyricicoccus intestinisimiae</name>
    <dbReference type="NCBI Taxonomy" id="2841509"/>
    <lineage>
        <taxon>Bacteria</taxon>
        <taxon>Bacillati</taxon>
        <taxon>Bacillota</taxon>
        <taxon>Clostridia</taxon>
        <taxon>Eubacteriales</taxon>
        <taxon>Butyricicoccaceae</taxon>
        <taxon>Butyricicoccus</taxon>
    </lineage>
</organism>
<evidence type="ECO:0000256" key="2">
    <source>
        <dbReference type="ARBA" id="ARBA00022670"/>
    </source>
</evidence>
<proteinExistence type="inferred from homology"/>